<protein>
    <submittedName>
        <fullName evidence="1">Putative glycosyl transferase</fullName>
    </submittedName>
</protein>
<reference evidence="2" key="1">
    <citation type="submission" date="2015-09" db="EMBL/GenBank/DDBJ databases">
        <authorList>
            <person name="Rodrigo-Torres Lidia"/>
            <person name="Arahal R.David."/>
        </authorList>
    </citation>
    <scope>NUCLEOTIDE SEQUENCE [LARGE SCALE GENOMIC DNA]</scope>
    <source>
        <strain evidence="2">CECT 5114</strain>
    </source>
</reference>
<dbReference type="InterPro" id="IPR011330">
    <property type="entry name" value="Glyco_hydro/deAcase_b/a-brl"/>
</dbReference>
<organism evidence="1 2">
    <name type="scientific">Cognatishimia activa</name>
    <dbReference type="NCBI Taxonomy" id="1715691"/>
    <lineage>
        <taxon>Bacteria</taxon>
        <taxon>Pseudomonadati</taxon>
        <taxon>Pseudomonadota</taxon>
        <taxon>Alphaproteobacteria</taxon>
        <taxon>Rhodobacterales</taxon>
        <taxon>Paracoccaceae</taxon>
        <taxon>Cognatishimia</taxon>
    </lineage>
</organism>
<sequence length="248" mass="28597">MQLDWTPVRQELARWHNEELTLPVWWRDDDAIEPTQQLEKLLELSAETGVPVHLAIIPREATKALAERIIGDANVVPVVHGWSHTNYQPKTETKCEFGNARPLEIRSEQAAEGLRRLQTLLGERVSAMFVPPWNRVPADFFPELSKIGFHSVSTCNPRASQELVPGLAQINTHIDPLYWRPSKKLSHPELIVEKTARLLKKRRQGKLDNTEPFGLLTHHLAHDDRVWEFCRQFWSELLEGPFEVFRSA</sequence>
<dbReference type="GO" id="GO:0016740">
    <property type="term" value="F:transferase activity"/>
    <property type="evidence" value="ECO:0007669"/>
    <property type="project" value="UniProtKB-KW"/>
</dbReference>
<dbReference type="AlphaFoldDB" id="A0A0P1IV09"/>
<evidence type="ECO:0000313" key="1">
    <source>
        <dbReference type="EMBL" id="CUK27391.1"/>
    </source>
</evidence>
<dbReference type="Gene3D" id="3.20.20.370">
    <property type="entry name" value="Glycoside hydrolase/deacetylase"/>
    <property type="match status" value="1"/>
</dbReference>
<dbReference type="OrthoDB" id="6086702at2"/>
<name>A0A0P1IV09_9RHOB</name>
<dbReference type="Proteomes" id="UP000051184">
    <property type="component" value="Unassembled WGS sequence"/>
</dbReference>
<proteinExistence type="predicted"/>
<dbReference type="CDD" id="cd10928">
    <property type="entry name" value="CE4_u4"/>
    <property type="match status" value="1"/>
</dbReference>
<dbReference type="GO" id="GO:0005975">
    <property type="term" value="P:carbohydrate metabolic process"/>
    <property type="evidence" value="ECO:0007669"/>
    <property type="project" value="InterPro"/>
</dbReference>
<accession>A0A0P1IV09</accession>
<dbReference type="RefSeq" id="WP_058316297.1">
    <property type="nucleotide sequence ID" value="NZ_CYTO01000007.1"/>
</dbReference>
<evidence type="ECO:0000313" key="2">
    <source>
        <dbReference type="Proteomes" id="UP000051184"/>
    </source>
</evidence>
<keyword evidence="1" id="KW-0808">Transferase</keyword>
<dbReference type="STRING" id="1715691.TA5113_00600"/>
<gene>
    <name evidence="1" type="ORF">TA5114_03219</name>
</gene>
<keyword evidence="2" id="KW-1185">Reference proteome</keyword>
<dbReference type="InterPro" id="IPR049591">
    <property type="entry name" value="CE4_u4-like"/>
</dbReference>
<dbReference type="SUPFAM" id="SSF88713">
    <property type="entry name" value="Glycoside hydrolase/deacetylase"/>
    <property type="match status" value="1"/>
</dbReference>
<dbReference type="EMBL" id="CYUE01000022">
    <property type="protein sequence ID" value="CUK27391.1"/>
    <property type="molecule type" value="Genomic_DNA"/>
</dbReference>